<dbReference type="EMBL" id="JAWQEG010001985">
    <property type="protein sequence ID" value="KAK3875305.1"/>
    <property type="molecule type" value="Genomic_DNA"/>
</dbReference>
<evidence type="ECO:0000313" key="2">
    <source>
        <dbReference type="EMBL" id="KAK3875305.1"/>
    </source>
</evidence>
<keyword evidence="3" id="KW-1185">Reference proteome</keyword>
<evidence type="ECO:0000256" key="1">
    <source>
        <dbReference type="SAM" id="MobiDB-lite"/>
    </source>
</evidence>
<accession>A0AAE1KM63</accession>
<organism evidence="2 3">
    <name type="scientific">Petrolisthes cinctipes</name>
    <name type="common">Flat porcelain crab</name>
    <dbReference type="NCBI Taxonomy" id="88211"/>
    <lineage>
        <taxon>Eukaryota</taxon>
        <taxon>Metazoa</taxon>
        <taxon>Ecdysozoa</taxon>
        <taxon>Arthropoda</taxon>
        <taxon>Crustacea</taxon>
        <taxon>Multicrustacea</taxon>
        <taxon>Malacostraca</taxon>
        <taxon>Eumalacostraca</taxon>
        <taxon>Eucarida</taxon>
        <taxon>Decapoda</taxon>
        <taxon>Pleocyemata</taxon>
        <taxon>Anomura</taxon>
        <taxon>Galatheoidea</taxon>
        <taxon>Porcellanidae</taxon>
        <taxon>Petrolisthes</taxon>
    </lineage>
</organism>
<protein>
    <submittedName>
        <fullName evidence="2">Uncharacterized protein</fullName>
    </submittedName>
</protein>
<comment type="caution">
    <text evidence="2">The sequence shown here is derived from an EMBL/GenBank/DDBJ whole genome shotgun (WGS) entry which is preliminary data.</text>
</comment>
<proteinExistence type="predicted"/>
<name>A0AAE1KM63_PETCI</name>
<dbReference type="Proteomes" id="UP001286313">
    <property type="component" value="Unassembled WGS sequence"/>
</dbReference>
<reference evidence="2" key="1">
    <citation type="submission" date="2023-10" db="EMBL/GenBank/DDBJ databases">
        <title>Genome assemblies of two species of porcelain crab, Petrolisthes cinctipes and Petrolisthes manimaculis (Anomura: Porcellanidae).</title>
        <authorList>
            <person name="Angst P."/>
        </authorList>
    </citation>
    <scope>NUCLEOTIDE SEQUENCE</scope>
    <source>
        <strain evidence="2">PB745_01</strain>
        <tissue evidence="2">Gill</tissue>
    </source>
</reference>
<evidence type="ECO:0000313" key="3">
    <source>
        <dbReference type="Proteomes" id="UP001286313"/>
    </source>
</evidence>
<feature type="region of interest" description="Disordered" evidence="1">
    <location>
        <begin position="94"/>
        <end position="150"/>
    </location>
</feature>
<dbReference type="AlphaFoldDB" id="A0AAE1KM63"/>
<gene>
    <name evidence="2" type="ORF">Pcinc_019815</name>
</gene>
<sequence length="192" mass="20905">MVMRNARKQKGSGIYIDEDLCPASQEVRKSQIPLMKHAREEGKIDFFKHIRLIIKDIKDNNYQPLVRSSGSEGVSTRGTDGAVTGSILKYARDGESSVGAEDGSRDVSTRGAMGDITGESSVRVGGGGPRPTPGCLALADRGNQQQQTSHTIGHKYSYPPLICHNQNSSGNTDSHVQMYDILLFPLFTFPSH</sequence>